<protein>
    <submittedName>
        <fullName evidence="2">Transposase</fullName>
    </submittedName>
</protein>
<organism evidence="2 3">
    <name type="scientific">Prosthecomicrobium pneumaticum</name>
    <dbReference type="NCBI Taxonomy" id="81895"/>
    <lineage>
        <taxon>Bacteria</taxon>
        <taxon>Pseudomonadati</taxon>
        <taxon>Pseudomonadota</taxon>
        <taxon>Alphaproteobacteria</taxon>
        <taxon>Hyphomicrobiales</taxon>
        <taxon>Kaistiaceae</taxon>
        <taxon>Prosthecomicrobium</taxon>
    </lineage>
</organism>
<dbReference type="InterPro" id="IPR002559">
    <property type="entry name" value="Transposase_11"/>
</dbReference>
<feature type="domain" description="Transposase IS4-like" evidence="1">
    <location>
        <begin position="3"/>
        <end position="97"/>
    </location>
</feature>
<reference evidence="2 3" key="1">
    <citation type="submission" date="2020-08" db="EMBL/GenBank/DDBJ databases">
        <title>Genomic Encyclopedia of Type Strains, Phase IV (KMG-IV): sequencing the most valuable type-strain genomes for metagenomic binning, comparative biology and taxonomic classification.</title>
        <authorList>
            <person name="Goeker M."/>
        </authorList>
    </citation>
    <scope>NUCLEOTIDE SEQUENCE [LARGE SCALE GENOMIC DNA]</scope>
    <source>
        <strain evidence="2 3">DSM 16268</strain>
    </source>
</reference>
<dbReference type="Pfam" id="PF01609">
    <property type="entry name" value="DDE_Tnp_1"/>
    <property type="match status" value="1"/>
</dbReference>
<dbReference type="PANTHER" id="PTHR30007:SF1">
    <property type="entry name" value="BLR1914 PROTEIN"/>
    <property type="match status" value="1"/>
</dbReference>
<dbReference type="GO" id="GO:0003677">
    <property type="term" value="F:DNA binding"/>
    <property type="evidence" value="ECO:0007669"/>
    <property type="project" value="InterPro"/>
</dbReference>
<dbReference type="PANTHER" id="PTHR30007">
    <property type="entry name" value="PHP DOMAIN PROTEIN"/>
    <property type="match status" value="1"/>
</dbReference>
<dbReference type="GO" id="GO:0006313">
    <property type="term" value="P:DNA transposition"/>
    <property type="evidence" value="ECO:0007669"/>
    <property type="project" value="InterPro"/>
</dbReference>
<dbReference type="EMBL" id="JACHOO010000007">
    <property type="protein sequence ID" value="MBB5754265.1"/>
    <property type="molecule type" value="Genomic_DNA"/>
</dbReference>
<proteinExistence type="predicted"/>
<evidence type="ECO:0000313" key="3">
    <source>
        <dbReference type="Proteomes" id="UP000523821"/>
    </source>
</evidence>
<comment type="caution">
    <text evidence="2">The sequence shown here is derived from an EMBL/GenBank/DDBJ whole genome shotgun (WGS) entry which is preliminary data.</text>
</comment>
<evidence type="ECO:0000259" key="1">
    <source>
        <dbReference type="Pfam" id="PF01609"/>
    </source>
</evidence>
<dbReference type="AlphaFoldDB" id="A0A7W9L386"/>
<evidence type="ECO:0000313" key="2">
    <source>
        <dbReference type="EMBL" id="MBB5754265.1"/>
    </source>
</evidence>
<name>A0A7W9L386_9HYPH</name>
<keyword evidence="3" id="KW-1185">Reference proteome</keyword>
<dbReference type="Proteomes" id="UP000523821">
    <property type="component" value="Unassembled WGS sequence"/>
</dbReference>
<sequence>MISDARAAAALIDEPASMKRMIADKGYNANRIRAQGAIPVISGRRNRKRPIQYDERRYKDRWRIEAMFCRLEDFRRVATRYDELGRNFLSAAHLAAAVAFWL</sequence>
<accession>A0A7W9L386</accession>
<dbReference type="GO" id="GO:0004803">
    <property type="term" value="F:transposase activity"/>
    <property type="evidence" value="ECO:0007669"/>
    <property type="project" value="InterPro"/>
</dbReference>
<gene>
    <name evidence="2" type="ORF">GGQ63_003346</name>
</gene>